<proteinExistence type="predicted"/>
<dbReference type="PROSITE" id="PS50234">
    <property type="entry name" value="VWFA"/>
    <property type="match status" value="1"/>
</dbReference>
<protein>
    <submittedName>
        <fullName evidence="3">VWA domain-containing protein</fullName>
    </submittedName>
</protein>
<feature type="transmembrane region" description="Helical" evidence="1">
    <location>
        <begin position="34"/>
        <end position="52"/>
    </location>
</feature>
<keyword evidence="1" id="KW-1133">Transmembrane helix</keyword>
<dbReference type="AlphaFoldDB" id="A0A3M0GM09"/>
<evidence type="ECO:0000256" key="1">
    <source>
        <dbReference type="SAM" id="Phobius"/>
    </source>
</evidence>
<keyword evidence="4" id="KW-1185">Reference proteome</keyword>
<keyword evidence="1" id="KW-0812">Transmembrane</keyword>
<dbReference type="SUPFAM" id="SSF53300">
    <property type="entry name" value="vWA-like"/>
    <property type="match status" value="1"/>
</dbReference>
<dbReference type="RefSeq" id="WP_121902373.1">
    <property type="nucleotide sequence ID" value="NZ_REFW01000004.1"/>
</dbReference>
<dbReference type="Pfam" id="PF13519">
    <property type="entry name" value="VWA_2"/>
    <property type="match status" value="1"/>
</dbReference>
<comment type="caution">
    <text evidence="3">The sequence shown here is derived from an EMBL/GenBank/DDBJ whole genome shotgun (WGS) entry which is preliminary data.</text>
</comment>
<evidence type="ECO:0000259" key="2">
    <source>
        <dbReference type="PROSITE" id="PS50234"/>
    </source>
</evidence>
<name>A0A3M0GM09_9ACTN</name>
<evidence type="ECO:0000313" key="3">
    <source>
        <dbReference type="EMBL" id="RMB58336.1"/>
    </source>
</evidence>
<dbReference type="InterPro" id="IPR036465">
    <property type="entry name" value="vWFA_dom_sf"/>
</dbReference>
<dbReference type="Proteomes" id="UP000275256">
    <property type="component" value="Unassembled WGS sequence"/>
</dbReference>
<dbReference type="EMBL" id="REFW01000004">
    <property type="protein sequence ID" value="RMB58336.1"/>
    <property type="molecule type" value="Genomic_DNA"/>
</dbReference>
<sequence length="313" mass="33384">MILTPLWPLLAAVVVVLALHLWASRGSLRSGSAWRRLCILLLLGAVALQPAIAGSDEPPAPTATDVVIVLDRTTSMGAQDWDGQRPRMDGVAADVSALVAAMPSARYSVVVMDNDARISVPWTTDTTALVTFAETVGWREESFGIGSDISVGKPVAEQLLEDSSRSRPQARRFLVYLGDGEQTMEAVPASFDTLAPLLTGAMVLGYGTQQGGVMALRPDTDELVERDGVAQLSHINETTLQRIADELGGTYYHRTTPGGLQFWADGAGAASGETGTPDYSLAWLLAIGAAALLSVDGWFTIRQARRAHREARA</sequence>
<dbReference type="OrthoDB" id="9814325at2"/>
<feature type="domain" description="VWFA" evidence="2">
    <location>
        <begin position="65"/>
        <end position="247"/>
    </location>
</feature>
<gene>
    <name evidence="3" type="ORF">EAX62_14145</name>
</gene>
<feature type="transmembrane region" description="Helical" evidence="1">
    <location>
        <begin position="6"/>
        <end position="22"/>
    </location>
</feature>
<dbReference type="Gene3D" id="3.40.50.410">
    <property type="entry name" value="von Willebrand factor, type A domain"/>
    <property type="match status" value="1"/>
</dbReference>
<evidence type="ECO:0000313" key="4">
    <source>
        <dbReference type="Proteomes" id="UP000275256"/>
    </source>
</evidence>
<reference evidence="3 4" key="1">
    <citation type="submission" date="2018-10" db="EMBL/GenBank/DDBJ databases">
        <title>Tessaracoccus antarcticuss sp. nov., isolated from sediment.</title>
        <authorList>
            <person name="Zhou L.Y."/>
            <person name="Du Z.J."/>
        </authorList>
    </citation>
    <scope>NUCLEOTIDE SEQUENCE [LARGE SCALE GENOMIC DNA]</scope>
    <source>
        <strain evidence="3 4">JDX10</strain>
    </source>
</reference>
<feature type="transmembrane region" description="Helical" evidence="1">
    <location>
        <begin position="281"/>
        <end position="301"/>
    </location>
</feature>
<dbReference type="InterPro" id="IPR002035">
    <property type="entry name" value="VWF_A"/>
</dbReference>
<keyword evidence="1" id="KW-0472">Membrane</keyword>
<dbReference type="CDD" id="cd00198">
    <property type="entry name" value="vWFA"/>
    <property type="match status" value="1"/>
</dbReference>
<organism evidence="3 4">
    <name type="scientific">Tessaracoccus antarcticus</name>
    <dbReference type="NCBI Taxonomy" id="2479848"/>
    <lineage>
        <taxon>Bacteria</taxon>
        <taxon>Bacillati</taxon>
        <taxon>Actinomycetota</taxon>
        <taxon>Actinomycetes</taxon>
        <taxon>Propionibacteriales</taxon>
        <taxon>Propionibacteriaceae</taxon>
        <taxon>Tessaracoccus</taxon>
    </lineage>
</organism>
<accession>A0A3M0GM09</accession>